<gene>
    <name evidence="2" type="ORF">FOL47_007548</name>
</gene>
<keyword evidence="3" id="KW-1185">Reference proteome</keyword>
<dbReference type="EMBL" id="JAAPAO010000045">
    <property type="protein sequence ID" value="KAF4675596.1"/>
    <property type="molecule type" value="Genomic_DNA"/>
</dbReference>
<feature type="chain" id="PRO_5029636476" evidence="1">
    <location>
        <begin position="18"/>
        <end position="132"/>
    </location>
</feature>
<dbReference type="Proteomes" id="UP000591131">
    <property type="component" value="Unassembled WGS sequence"/>
</dbReference>
<protein>
    <submittedName>
        <fullName evidence="2">Uncharacterized protein</fullName>
    </submittedName>
</protein>
<proteinExistence type="predicted"/>
<reference evidence="2 3" key="1">
    <citation type="submission" date="2020-04" db="EMBL/GenBank/DDBJ databases">
        <title>Perkinsus chesapeaki whole genome sequence.</title>
        <authorList>
            <person name="Bogema D.R."/>
        </authorList>
    </citation>
    <scope>NUCLEOTIDE SEQUENCE [LARGE SCALE GENOMIC DNA]</scope>
    <source>
        <strain evidence="2">ATCC PRA-425</strain>
    </source>
</reference>
<organism evidence="2 3">
    <name type="scientific">Perkinsus chesapeaki</name>
    <name type="common">Clam parasite</name>
    <name type="synonym">Perkinsus andrewsi</name>
    <dbReference type="NCBI Taxonomy" id="330153"/>
    <lineage>
        <taxon>Eukaryota</taxon>
        <taxon>Sar</taxon>
        <taxon>Alveolata</taxon>
        <taxon>Perkinsozoa</taxon>
        <taxon>Perkinsea</taxon>
        <taxon>Perkinsida</taxon>
        <taxon>Perkinsidae</taxon>
        <taxon>Perkinsus</taxon>
    </lineage>
</organism>
<keyword evidence="1" id="KW-0732">Signal</keyword>
<evidence type="ECO:0000256" key="1">
    <source>
        <dbReference type="SAM" id="SignalP"/>
    </source>
</evidence>
<evidence type="ECO:0000313" key="3">
    <source>
        <dbReference type="Proteomes" id="UP000591131"/>
    </source>
</evidence>
<dbReference type="AlphaFoldDB" id="A0A7J6MVY1"/>
<feature type="signal peptide" evidence="1">
    <location>
        <begin position="1"/>
        <end position="17"/>
    </location>
</feature>
<comment type="caution">
    <text evidence="2">The sequence shown here is derived from an EMBL/GenBank/DDBJ whole genome shotgun (WGS) entry which is preliminary data.</text>
</comment>
<name>A0A7J6MVY1_PERCH</name>
<evidence type="ECO:0000313" key="2">
    <source>
        <dbReference type="EMBL" id="KAF4675596.1"/>
    </source>
</evidence>
<sequence length="132" mass="14760">MSFLLFVLAIILNISNGSPGMVFTEKEKEGGVSGTLTFSLHGKTVDIDIIVLGCGLKVASVPYTTVDEKKYSMFLELDFKDTPMAEQIDKCGTAAITQEDFKEWLYSFRPREPQLVEIHSRQGAWFGEFTNP</sequence>
<accession>A0A7J6MVY1</accession>